<dbReference type="Gene3D" id="3.80.10.10">
    <property type="entry name" value="Ribonuclease Inhibitor"/>
    <property type="match status" value="1"/>
</dbReference>
<accession>A0ABU9KXE7</accession>
<feature type="signal peptide" evidence="1">
    <location>
        <begin position="1"/>
        <end position="24"/>
    </location>
</feature>
<evidence type="ECO:0000259" key="2">
    <source>
        <dbReference type="Pfam" id="PF18998"/>
    </source>
</evidence>
<feature type="chain" id="PRO_5046670250" description="Bacterial repeat domain-containing protein" evidence="1">
    <location>
        <begin position="25"/>
        <end position="487"/>
    </location>
</feature>
<keyword evidence="4" id="KW-1185">Reference proteome</keyword>
<protein>
    <recommendedName>
        <fullName evidence="2">Bacterial repeat domain-containing protein</fullName>
    </recommendedName>
</protein>
<feature type="domain" description="Bacterial repeat" evidence="2">
    <location>
        <begin position="104"/>
        <end position="177"/>
    </location>
</feature>
<sequence>MKNLMHLKLTIYALLFVVLTTCSDDDPVYYQLTTQVTPDQAGTIAPASGMFYEGTEIELKATPNAEYVFKNWTGDASGDDNPLKIIILEDKNITAVFEKVNYALTIDIIGEGTVNQELVLAKSSSTDYESGATVELTAVPDDQWKFVEWSGDHTGSENPIQLTMDKAMSITAKFEKVSYALTIETVGNGTVNEEIIQAKSTTDYDSGTTVQLTAIPDAGWMFVGWSGDHTATQNPIQITMDQAMSITAKFEINMSIPISIWVFGSGSVEKEWVGDPALGNSDIRLTAYAKEGSYFVYLHGIFDNALGDFLTTKNPIVFDLNDALMFQNADHLFLYAIFKEGVADKTYIPDDHFEQALIDLGYDDQLDDYVSTQVISRIEELDVSNLNIQDLSGIEDFLSLQMLTCNQNKLKNINLSNNHHLYKLFLQDNELSDLDLSALNSILFLDIRNNPLTCVQLNETLLEQIENPGLAIWMRDEDVEFSLDCGY</sequence>
<gene>
    <name evidence="3" type="ORF">AABB81_03110</name>
</gene>
<dbReference type="RefSeq" id="WP_342158554.1">
    <property type="nucleotide sequence ID" value="NZ_JBCDNA010000001.1"/>
</dbReference>
<dbReference type="SUPFAM" id="SSF52058">
    <property type="entry name" value="L domain-like"/>
    <property type="match status" value="1"/>
</dbReference>
<evidence type="ECO:0000313" key="3">
    <source>
        <dbReference type="EMBL" id="MEL4454868.1"/>
    </source>
</evidence>
<keyword evidence="1" id="KW-0732">Signal</keyword>
<feature type="domain" description="Bacterial repeat" evidence="2">
    <location>
        <begin position="33"/>
        <end position="100"/>
    </location>
</feature>
<evidence type="ECO:0000256" key="1">
    <source>
        <dbReference type="SAM" id="SignalP"/>
    </source>
</evidence>
<organism evidence="3 4">
    <name type="scientific">Lutimonas vermicola</name>
    <dbReference type="NCBI Taxonomy" id="414288"/>
    <lineage>
        <taxon>Bacteria</taxon>
        <taxon>Pseudomonadati</taxon>
        <taxon>Bacteroidota</taxon>
        <taxon>Flavobacteriia</taxon>
        <taxon>Flavobacteriales</taxon>
        <taxon>Flavobacteriaceae</taxon>
        <taxon>Lutimonas</taxon>
    </lineage>
</organism>
<dbReference type="InterPro" id="IPR032675">
    <property type="entry name" value="LRR_dom_sf"/>
</dbReference>
<proteinExistence type="predicted"/>
<dbReference type="InterPro" id="IPR044060">
    <property type="entry name" value="Bacterial_rp_domain"/>
</dbReference>
<dbReference type="Pfam" id="PF18998">
    <property type="entry name" value="Flg_new_2"/>
    <property type="match status" value="3"/>
</dbReference>
<feature type="domain" description="Bacterial repeat" evidence="2">
    <location>
        <begin position="179"/>
        <end position="253"/>
    </location>
</feature>
<reference evidence="3 4" key="1">
    <citation type="submission" date="2024-04" db="EMBL/GenBank/DDBJ databases">
        <title>whole genome sequencing of Lutimonas vermicola strain IMCC1616.</title>
        <authorList>
            <person name="Bae S.S."/>
        </authorList>
    </citation>
    <scope>NUCLEOTIDE SEQUENCE [LARGE SCALE GENOMIC DNA]</scope>
    <source>
        <strain evidence="3 4">IMCC1616</strain>
    </source>
</reference>
<name>A0ABU9KXE7_9FLAO</name>
<dbReference type="EMBL" id="JBCDNA010000001">
    <property type="protein sequence ID" value="MEL4454868.1"/>
    <property type="molecule type" value="Genomic_DNA"/>
</dbReference>
<dbReference type="Proteomes" id="UP001474120">
    <property type="component" value="Unassembled WGS sequence"/>
</dbReference>
<evidence type="ECO:0000313" key="4">
    <source>
        <dbReference type="Proteomes" id="UP001474120"/>
    </source>
</evidence>
<comment type="caution">
    <text evidence="3">The sequence shown here is derived from an EMBL/GenBank/DDBJ whole genome shotgun (WGS) entry which is preliminary data.</text>
</comment>